<dbReference type="EMBL" id="DXFQ01000123">
    <property type="protein sequence ID" value="HIX20281.1"/>
    <property type="molecule type" value="Genomic_DNA"/>
</dbReference>
<keyword evidence="1" id="KW-0812">Transmembrane</keyword>
<dbReference type="InterPro" id="IPR045584">
    <property type="entry name" value="Pilin-like"/>
</dbReference>
<name>A0A9D1VBV1_9BACT</name>
<keyword evidence="1" id="KW-0472">Membrane</keyword>
<proteinExistence type="predicted"/>
<dbReference type="AlphaFoldDB" id="A0A9D1VBV1"/>
<dbReference type="PROSITE" id="PS00409">
    <property type="entry name" value="PROKAR_NTER_METHYL"/>
    <property type="match status" value="1"/>
</dbReference>
<evidence type="ECO:0000313" key="3">
    <source>
        <dbReference type="Proteomes" id="UP000823964"/>
    </source>
</evidence>
<keyword evidence="1" id="KW-1133">Transmembrane helix</keyword>
<dbReference type="Proteomes" id="UP000823964">
    <property type="component" value="Unassembled WGS sequence"/>
</dbReference>
<feature type="transmembrane region" description="Helical" evidence="1">
    <location>
        <begin position="12"/>
        <end position="35"/>
    </location>
</feature>
<dbReference type="Gene3D" id="3.30.700.10">
    <property type="entry name" value="Glycoprotein, Type 4 Pilin"/>
    <property type="match status" value="1"/>
</dbReference>
<comment type="caution">
    <text evidence="2">The sequence shown here is derived from an EMBL/GenBank/DDBJ whole genome shotgun (WGS) entry which is preliminary data.</text>
</comment>
<evidence type="ECO:0000313" key="2">
    <source>
        <dbReference type="EMBL" id="HIX20281.1"/>
    </source>
</evidence>
<reference evidence="2" key="2">
    <citation type="submission" date="2021-04" db="EMBL/GenBank/DDBJ databases">
        <authorList>
            <person name="Gilroy R."/>
        </authorList>
    </citation>
    <scope>NUCLEOTIDE SEQUENCE</scope>
    <source>
        <strain evidence="2">14975</strain>
    </source>
</reference>
<accession>A0A9D1VBV1</accession>
<dbReference type="InterPro" id="IPR012902">
    <property type="entry name" value="N_methyl_site"/>
</dbReference>
<organism evidence="2 3">
    <name type="scientific">Candidatus Akkermansia intestinigallinarum</name>
    <dbReference type="NCBI Taxonomy" id="2838431"/>
    <lineage>
        <taxon>Bacteria</taxon>
        <taxon>Pseudomonadati</taxon>
        <taxon>Verrucomicrobiota</taxon>
        <taxon>Verrucomicrobiia</taxon>
        <taxon>Verrucomicrobiales</taxon>
        <taxon>Akkermansiaceae</taxon>
        <taxon>Akkermansia</taxon>
    </lineage>
</organism>
<evidence type="ECO:0000256" key="1">
    <source>
        <dbReference type="SAM" id="Phobius"/>
    </source>
</evidence>
<dbReference type="Pfam" id="PF07963">
    <property type="entry name" value="N_methyl"/>
    <property type="match status" value="1"/>
</dbReference>
<dbReference type="NCBIfam" id="TIGR02532">
    <property type="entry name" value="IV_pilin_GFxxxE"/>
    <property type="match status" value="1"/>
</dbReference>
<reference evidence="2" key="1">
    <citation type="journal article" date="2021" name="PeerJ">
        <title>Extensive microbial diversity within the chicken gut microbiome revealed by metagenomics and culture.</title>
        <authorList>
            <person name="Gilroy R."/>
            <person name="Ravi A."/>
            <person name="Getino M."/>
            <person name="Pursley I."/>
            <person name="Horton D.L."/>
            <person name="Alikhan N.F."/>
            <person name="Baker D."/>
            <person name="Gharbi K."/>
            <person name="Hall N."/>
            <person name="Watson M."/>
            <person name="Adriaenssens E.M."/>
            <person name="Foster-Nyarko E."/>
            <person name="Jarju S."/>
            <person name="Secka A."/>
            <person name="Antonio M."/>
            <person name="Oren A."/>
            <person name="Chaudhuri R.R."/>
            <person name="La Ragione R."/>
            <person name="Hildebrand F."/>
            <person name="Pallen M.J."/>
        </authorList>
    </citation>
    <scope>NUCLEOTIDE SEQUENCE</scope>
    <source>
        <strain evidence="2">14975</strain>
    </source>
</reference>
<protein>
    <submittedName>
        <fullName evidence="2">Type II secretion system GspH family protein</fullName>
    </submittedName>
</protein>
<gene>
    <name evidence="2" type="ORF">H9862_06755</name>
</gene>
<sequence>MKTCRANLLRGFTLIELLVVILIMGIMMTLASSILRDPGKGRSMTSAVDQLESMVHEAQALAKGNDTYSRLAIVNDPRDEGRHLRYMVIMIFRKDDSTEVDSKGEWISLSAGELLPAGVYFSPTLSRPFDGVGDETMLGESLMRISKRGQSPVIYAEFDEKGRFVHPQAQPGEKTKRQRLVLIQGRRGSGRNSVDGIVRESDGLEGGIVLDPSGNTVRLRTQEQIEQRN</sequence>
<dbReference type="SUPFAM" id="SSF54523">
    <property type="entry name" value="Pili subunits"/>
    <property type="match status" value="1"/>
</dbReference>